<organism evidence="1 2">
    <name type="scientific">Meloidogyne enterolobii</name>
    <name type="common">Root-knot nematode worm</name>
    <name type="synonym">Meloidogyne mayaguensis</name>
    <dbReference type="NCBI Taxonomy" id="390850"/>
    <lineage>
        <taxon>Eukaryota</taxon>
        <taxon>Metazoa</taxon>
        <taxon>Ecdysozoa</taxon>
        <taxon>Nematoda</taxon>
        <taxon>Chromadorea</taxon>
        <taxon>Rhabditida</taxon>
        <taxon>Tylenchina</taxon>
        <taxon>Tylenchomorpha</taxon>
        <taxon>Tylenchoidea</taxon>
        <taxon>Meloidogynidae</taxon>
        <taxon>Meloidogyninae</taxon>
        <taxon>Meloidogyne</taxon>
    </lineage>
</organism>
<evidence type="ECO:0000313" key="1">
    <source>
        <dbReference type="EMBL" id="CAK5046470.1"/>
    </source>
</evidence>
<accession>A0ACB0YH09</accession>
<name>A0ACB0YH09_MELEN</name>
<gene>
    <name evidence="1" type="ORF">MENTE1834_LOCUS12086</name>
</gene>
<comment type="caution">
    <text evidence="1">The sequence shown here is derived from an EMBL/GenBank/DDBJ whole genome shotgun (WGS) entry which is preliminary data.</text>
</comment>
<reference evidence="1" key="1">
    <citation type="submission" date="2023-11" db="EMBL/GenBank/DDBJ databases">
        <authorList>
            <person name="Poullet M."/>
        </authorList>
    </citation>
    <scope>NUCLEOTIDE SEQUENCE</scope>
    <source>
        <strain evidence="1">E1834</strain>
    </source>
</reference>
<sequence length="90" mass="10899">MADRIKRLSKDFGSLEFLLEDDGLVEEFIYFDLIEDRSLFIKTDKGEGEYKILVTPHFWRAFFKFEKIWNKGEYEKSLEIKWKGRGSYIF</sequence>
<keyword evidence="2" id="KW-1185">Reference proteome</keyword>
<dbReference type="EMBL" id="CAVMJV010000012">
    <property type="protein sequence ID" value="CAK5046470.1"/>
    <property type="molecule type" value="Genomic_DNA"/>
</dbReference>
<proteinExistence type="predicted"/>
<dbReference type="Proteomes" id="UP001497535">
    <property type="component" value="Unassembled WGS sequence"/>
</dbReference>
<evidence type="ECO:0000313" key="2">
    <source>
        <dbReference type="Proteomes" id="UP001497535"/>
    </source>
</evidence>
<protein>
    <submittedName>
        <fullName evidence="1">Uncharacterized protein</fullName>
    </submittedName>
</protein>